<evidence type="ECO:0000313" key="6">
    <source>
        <dbReference type="EMBL" id="GLX80149.1"/>
    </source>
</evidence>
<feature type="domain" description="YknX-like C-terminal permuted SH3-like" evidence="5">
    <location>
        <begin position="281"/>
        <end position="347"/>
    </location>
</feature>
<reference evidence="6 7" key="1">
    <citation type="submission" date="2023-03" db="EMBL/GenBank/DDBJ databases">
        <title>Draft genome sequence of Thalassotalea insulae KCTC 62186T.</title>
        <authorList>
            <person name="Sawabe T."/>
        </authorList>
    </citation>
    <scope>NUCLEOTIDE SEQUENCE [LARGE SCALE GENOMIC DNA]</scope>
    <source>
        <strain evidence="6 7">KCTC 62186</strain>
    </source>
</reference>
<gene>
    <name evidence="6" type="ORF">tinsulaeT_34890</name>
</gene>
<organism evidence="6 7">
    <name type="scientific">Thalassotalea insulae</name>
    <dbReference type="NCBI Taxonomy" id="2056778"/>
    <lineage>
        <taxon>Bacteria</taxon>
        <taxon>Pseudomonadati</taxon>
        <taxon>Pseudomonadota</taxon>
        <taxon>Gammaproteobacteria</taxon>
        <taxon>Alteromonadales</taxon>
        <taxon>Colwelliaceae</taxon>
        <taxon>Thalassotalea</taxon>
    </lineage>
</organism>
<evidence type="ECO:0000259" key="5">
    <source>
        <dbReference type="Pfam" id="PF25989"/>
    </source>
</evidence>
<comment type="caution">
    <text evidence="6">The sequence shown here is derived from an EMBL/GenBank/DDBJ whole genome shotgun (WGS) entry which is preliminary data.</text>
</comment>
<dbReference type="PANTHER" id="PTHR30469">
    <property type="entry name" value="MULTIDRUG RESISTANCE PROTEIN MDTA"/>
    <property type="match status" value="1"/>
</dbReference>
<evidence type="ECO:0000313" key="7">
    <source>
        <dbReference type="Proteomes" id="UP001157186"/>
    </source>
</evidence>
<dbReference type="RefSeq" id="WP_284246113.1">
    <property type="nucleotide sequence ID" value="NZ_BSST01000001.1"/>
</dbReference>
<keyword evidence="7" id="KW-1185">Reference proteome</keyword>
<dbReference type="Gene3D" id="2.40.50.100">
    <property type="match status" value="1"/>
</dbReference>
<proteinExistence type="inferred from homology"/>
<dbReference type="Proteomes" id="UP001157186">
    <property type="component" value="Unassembled WGS sequence"/>
</dbReference>
<dbReference type="PANTHER" id="PTHR30469:SF15">
    <property type="entry name" value="HLYD FAMILY OF SECRETION PROTEINS"/>
    <property type="match status" value="1"/>
</dbReference>
<dbReference type="EMBL" id="BSST01000001">
    <property type="protein sequence ID" value="GLX80149.1"/>
    <property type="molecule type" value="Genomic_DNA"/>
</dbReference>
<name>A0ABQ6GXV5_9GAMM</name>
<feature type="chain" id="PRO_5046145742" evidence="3">
    <location>
        <begin position="22"/>
        <end position="362"/>
    </location>
</feature>
<protein>
    <submittedName>
        <fullName evidence="6">Hemolysin D</fullName>
    </submittedName>
</protein>
<dbReference type="InterPro" id="IPR058625">
    <property type="entry name" value="MdtA-like_BSH"/>
</dbReference>
<sequence>MKKLILSLCLTSALWASLSHGTTAKQKETPAQLVSIELAKQERVNPTIWLPGNVISRHNAPISAEQAGQLLWVEEIGAEVEQGQLIATIDNRHLKLQLARQQAQVKQHQADVDYLTKQKKRLSALNQTNNTSVSELERVSKDLIVAKNEVIALEMQVKQTALEIEKTAIKAPFSGSISQRFVNLGQLITRGSPIVQLVDTKHLDIQIAAPLTIAQFIDTKAEVMVKWQDKLIELPIRTWSQAGDQASRTFDVRLSADNIDLIAGSAVTVSLPKQDSKEATLVPRDALVLRENETFVLTIDKENQAKKVNVLVGQGKGRWVSVSGDLWAGDAVIVRGGERLQHGQKVRQDQRLFAKAQMLTTE</sequence>
<evidence type="ECO:0000256" key="2">
    <source>
        <dbReference type="SAM" id="Coils"/>
    </source>
</evidence>
<keyword evidence="2" id="KW-0175">Coiled coil</keyword>
<dbReference type="SUPFAM" id="SSF111369">
    <property type="entry name" value="HlyD-like secretion proteins"/>
    <property type="match status" value="1"/>
</dbReference>
<evidence type="ECO:0000256" key="1">
    <source>
        <dbReference type="ARBA" id="ARBA00009477"/>
    </source>
</evidence>
<dbReference type="NCBIfam" id="TIGR01730">
    <property type="entry name" value="RND_mfp"/>
    <property type="match status" value="1"/>
</dbReference>
<evidence type="ECO:0000259" key="4">
    <source>
        <dbReference type="Pfam" id="PF25917"/>
    </source>
</evidence>
<feature type="signal peptide" evidence="3">
    <location>
        <begin position="1"/>
        <end position="21"/>
    </location>
</feature>
<dbReference type="Gene3D" id="2.40.420.20">
    <property type="match status" value="1"/>
</dbReference>
<accession>A0ABQ6GXV5</accession>
<feature type="coiled-coil region" evidence="2">
    <location>
        <begin position="91"/>
        <end position="156"/>
    </location>
</feature>
<comment type="similarity">
    <text evidence="1">Belongs to the membrane fusion protein (MFP) (TC 8.A.1) family.</text>
</comment>
<keyword evidence="3" id="KW-0732">Signal</keyword>
<evidence type="ECO:0000256" key="3">
    <source>
        <dbReference type="SAM" id="SignalP"/>
    </source>
</evidence>
<dbReference type="InterPro" id="IPR006143">
    <property type="entry name" value="RND_pump_MFP"/>
</dbReference>
<dbReference type="Gene3D" id="2.40.30.170">
    <property type="match status" value="1"/>
</dbReference>
<dbReference type="InterPro" id="IPR058637">
    <property type="entry name" value="YknX-like_C"/>
</dbReference>
<feature type="domain" description="Multidrug resistance protein MdtA-like barrel-sandwich hybrid" evidence="4">
    <location>
        <begin position="75"/>
        <end position="198"/>
    </location>
</feature>
<dbReference type="Pfam" id="PF25989">
    <property type="entry name" value="YknX_C"/>
    <property type="match status" value="1"/>
</dbReference>
<dbReference type="Gene3D" id="1.10.287.470">
    <property type="entry name" value="Helix hairpin bin"/>
    <property type="match status" value="1"/>
</dbReference>
<dbReference type="Pfam" id="PF25917">
    <property type="entry name" value="BSH_RND"/>
    <property type="match status" value="1"/>
</dbReference>